<keyword evidence="11" id="KW-0175">Coiled coil</keyword>
<comment type="similarity">
    <text evidence="2 10">Belongs to the outer membrane factor (OMF) (TC 1.B.17) family.</text>
</comment>
<evidence type="ECO:0000256" key="4">
    <source>
        <dbReference type="ARBA" id="ARBA00022448"/>
    </source>
</evidence>
<dbReference type="Proteomes" id="UP000184280">
    <property type="component" value="Unassembled WGS sequence"/>
</dbReference>
<keyword evidence="4" id="KW-0813">Transport</keyword>
<dbReference type="InterPro" id="IPR027463">
    <property type="entry name" value="AcrB_DN_DC_subdom"/>
</dbReference>
<dbReference type="GO" id="GO:0005886">
    <property type="term" value="C:plasma membrane"/>
    <property type="evidence" value="ECO:0007669"/>
    <property type="project" value="UniProtKB-SubCell"/>
</dbReference>
<feature type="transmembrane region" description="Helical" evidence="12">
    <location>
        <begin position="336"/>
        <end position="356"/>
    </location>
</feature>
<feature type="domain" description="SSD" evidence="13">
    <location>
        <begin position="367"/>
        <end position="492"/>
    </location>
</feature>
<dbReference type="PROSITE" id="PS50156">
    <property type="entry name" value="SSD"/>
    <property type="match status" value="1"/>
</dbReference>
<feature type="transmembrane region" description="Helical" evidence="12">
    <location>
        <begin position="389"/>
        <end position="413"/>
    </location>
</feature>
<organism evidence="14 15">
    <name type="scientific">Xylanibacter ruminicola</name>
    <name type="common">Prevotella ruminicola</name>
    <dbReference type="NCBI Taxonomy" id="839"/>
    <lineage>
        <taxon>Bacteria</taxon>
        <taxon>Pseudomonadati</taxon>
        <taxon>Bacteroidota</taxon>
        <taxon>Bacteroidia</taxon>
        <taxon>Bacteroidales</taxon>
        <taxon>Prevotellaceae</taxon>
        <taxon>Xylanibacter</taxon>
    </lineage>
</organism>
<dbReference type="Gene3D" id="1.20.1600.10">
    <property type="entry name" value="Outer membrane efflux proteins (OEP)"/>
    <property type="match status" value="1"/>
</dbReference>
<dbReference type="Gene3D" id="3.30.70.1430">
    <property type="entry name" value="Multidrug efflux transporter AcrB pore domain"/>
    <property type="match status" value="2"/>
</dbReference>
<dbReference type="Gene3D" id="1.20.1640.10">
    <property type="entry name" value="Multidrug efflux transporter AcrB transmembrane domain"/>
    <property type="match status" value="2"/>
</dbReference>
<feature type="transmembrane region" description="Helical" evidence="12">
    <location>
        <begin position="970"/>
        <end position="988"/>
    </location>
</feature>
<feature type="transmembrane region" description="Helical" evidence="12">
    <location>
        <begin position="1039"/>
        <end position="1059"/>
    </location>
</feature>
<evidence type="ECO:0000256" key="11">
    <source>
        <dbReference type="SAM" id="Coils"/>
    </source>
</evidence>
<feature type="transmembrane region" description="Helical" evidence="12">
    <location>
        <begin position="539"/>
        <end position="557"/>
    </location>
</feature>
<feature type="transmembrane region" description="Helical" evidence="12">
    <location>
        <begin position="363"/>
        <end position="383"/>
    </location>
</feature>
<feature type="transmembrane region" description="Helical" evidence="12">
    <location>
        <begin position="898"/>
        <end position="918"/>
    </location>
</feature>
<keyword evidence="10" id="KW-1134">Transmembrane beta strand</keyword>
<dbReference type="FunFam" id="1.20.1640.10:FF:000001">
    <property type="entry name" value="Efflux pump membrane transporter"/>
    <property type="match status" value="1"/>
</dbReference>
<feature type="transmembrane region" description="Helical" evidence="12">
    <location>
        <begin position="434"/>
        <end position="455"/>
    </location>
</feature>
<feature type="transmembrane region" description="Helical" evidence="12">
    <location>
        <begin position="924"/>
        <end position="949"/>
    </location>
</feature>
<dbReference type="SUPFAM" id="SSF82714">
    <property type="entry name" value="Multidrug efflux transporter AcrB TolC docking domain, DN and DC subdomains"/>
    <property type="match status" value="2"/>
</dbReference>
<evidence type="ECO:0000256" key="10">
    <source>
        <dbReference type="RuleBase" id="RU362097"/>
    </source>
</evidence>
<evidence type="ECO:0000256" key="6">
    <source>
        <dbReference type="ARBA" id="ARBA00022519"/>
    </source>
</evidence>
<comment type="similarity">
    <text evidence="3">Belongs to the resistance-nodulation-cell division (RND) (TC 2.A.6) family.</text>
</comment>
<keyword evidence="8 12" id="KW-1133">Transmembrane helix</keyword>
<dbReference type="EMBL" id="FRCJ01000011">
    <property type="protein sequence ID" value="SHN06150.1"/>
    <property type="molecule type" value="Genomic_DNA"/>
</dbReference>
<keyword evidence="7 10" id="KW-0812">Transmembrane</keyword>
<dbReference type="Pfam" id="PF00873">
    <property type="entry name" value="ACR_tran"/>
    <property type="match status" value="1"/>
</dbReference>
<sequence length="1499" mass="164084">MISRFFITRPIFACALSVLVLLAGIVGYVNLPVEQFPNVAPPVVTISTEYTGASAEAVMKSVITPLEEAVNGVEGMEYITSSSTSSGMATVNVTFRPGTDPDLAQIRVKNRVEEAKGYLPAEVLNLGVQVEKEEQGMLRIIALECPDNRYDNAFITNYFNINVQPRLQRINGVGNIQLMGNVYGMRIWMDPKKMAQYQLNPEDIVNALEGQNVEAAIGTLGEDSNGTYQYTLVYRGRLENQQEFEDIVLRTDAFNDLHLSDVARVELGTVTYACDSWVNSHNGTIAIITPATGANAQRVNNEIDRLMEELKPHLPAGLEFRVLLDTNDFLDASMNAVYKTLLEALLLVILVVLLFLQNWRATIIPSVSIVVSLVGTFAFMYMVGFTLNLITLFALVLVIGTVVDDAIVVVEAVQEKLEDSTTTAKKATHQAMHNISTAIITTTIVFMCVFIPAAFMGGLSGAYYRQFGLTMAVAVAISTFCALTLCPALCALLMKPRSPEAELQTASWSLRFRQAYNKAFNALLSKYSRALGWFMRRRWLVGSLTVVSIVLLAWMLYNTPTGLVPDEDTGIIFVDITTPSGSTLAQTKKTVHEMSKVLENDPDMRGVGSVAGWNILGGDGPNTGLVMGRLKHWDDRQDDGHDIFSIYDRIEGATHQVKSGSMFVFLLPTVFGYSYSNSVELYVEDYGGGSVTKLKGVADNFMKALEARPEIEEVYSPYEVNYPQYTVTVNASLCKRYGIEPASVLSVLNGYIGSNYASQFNSFGKLYHVMLQTDPRLRMNKDDLNDIYVVTEKGSYTPITELITLKKTYGLQSLNRFNLFLGINVELTPAEGYTSGDVINAVSEVSAATLPQGYGYEYTGTAREEAASTSSTAWVFVISLLLVFIVLCCLYESLLIPMAVMLSVPFGLLGSFVFINLVELENNIYMQVGIIMLIGLIAKTAILITEYACERRREGMSIADAALTAAKARLRPILMTALTLIVGLMPMIFERGAGAMGNVTLGLCVVGGMLVGTLALLLFVPVFFIFFQTLEEKIKTHSVTTTLSILAVVCLLSSCKTYSSYHSDSTATDVLKKQLSAIGASAADSLAGNLPADWREVFTEPKVAALIEEALLHNSDLQTAHLQVQAAKAALRSAKGELFPSIGLAASKSKSRFKNSDFTETSSGYNIGAEASWEIDAFGRMRNAKRAAAATVEEQMAYEQAVRTELIATVATAYYQLEMYDAQIADTRSIIDSWTESIATQRVLLEVGEATSDDVDQSEAAKLEAEATLEELLLQLRQAENALCAALGRPCQHIDRDSLSASCLTIDSIPSVSIQALARRPDVRQAEAALKAAFYATNEARATLYPSLSLSGSIGWTNDVGEIVSPAGLLMNALGSLTQPLFAGGRLRAEVQRAKAEQEAAKVTFRQTVLEAGREVNDIMATEQYARRAISLSEQQVKKLSHIADASKLRMQYDEDVNYLQVLLARQALLEARLQLLAHRYEMIDAHIQLYKALGGGMD</sequence>
<keyword evidence="10 14" id="KW-0449">Lipoprotein</keyword>
<dbReference type="GO" id="GO:0015562">
    <property type="term" value="F:efflux transmembrane transporter activity"/>
    <property type="evidence" value="ECO:0007669"/>
    <property type="project" value="InterPro"/>
</dbReference>
<feature type="transmembrane region" description="Helical" evidence="12">
    <location>
        <begin position="873"/>
        <end position="891"/>
    </location>
</feature>
<evidence type="ECO:0000259" key="13">
    <source>
        <dbReference type="PROSITE" id="PS50156"/>
    </source>
</evidence>
<dbReference type="InterPro" id="IPR004764">
    <property type="entry name" value="MdtF-like"/>
</dbReference>
<evidence type="ECO:0000256" key="5">
    <source>
        <dbReference type="ARBA" id="ARBA00022475"/>
    </source>
</evidence>
<evidence type="ECO:0000313" key="14">
    <source>
        <dbReference type="EMBL" id="SHN06150.1"/>
    </source>
</evidence>
<dbReference type="InterPro" id="IPR003423">
    <property type="entry name" value="OMP_efflux"/>
</dbReference>
<reference evidence="14 15" key="1">
    <citation type="submission" date="2016-11" db="EMBL/GenBank/DDBJ databases">
        <authorList>
            <person name="Jaros S."/>
            <person name="Januszkiewicz K."/>
            <person name="Wedrychowicz H."/>
        </authorList>
    </citation>
    <scope>NUCLEOTIDE SEQUENCE [LARGE SCALE GENOMIC DNA]</scope>
    <source>
        <strain evidence="14 15">BPI-34</strain>
    </source>
</reference>
<dbReference type="InterPro" id="IPR000731">
    <property type="entry name" value="SSD"/>
</dbReference>
<dbReference type="Gene3D" id="3.30.70.1320">
    <property type="entry name" value="Multidrug efflux transporter AcrB pore domain like"/>
    <property type="match status" value="1"/>
</dbReference>
<dbReference type="Pfam" id="PF02321">
    <property type="entry name" value="OEP"/>
    <property type="match status" value="2"/>
</dbReference>
<keyword evidence="5" id="KW-1003">Cell membrane</keyword>
<gene>
    <name evidence="14" type="ORF">SAMN04488494_0132</name>
</gene>
<evidence type="ECO:0000256" key="3">
    <source>
        <dbReference type="ARBA" id="ARBA00010942"/>
    </source>
</evidence>
<proteinExistence type="inferred from homology"/>
<dbReference type="NCBIfam" id="TIGR01845">
    <property type="entry name" value="outer_NodT"/>
    <property type="match status" value="1"/>
</dbReference>
<dbReference type="RefSeq" id="WP_073048087.1">
    <property type="nucleotide sequence ID" value="NZ_FOLF01000009.1"/>
</dbReference>
<dbReference type="InterPro" id="IPR001036">
    <property type="entry name" value="Acrflvin-R"/>
</dbReference>
<dbReference type="Gene3D" id="3.30.70.1440">
    <property type="entry name" value="Multidrug efflux transporter AcrB pore domain"/>
    <property type="match status" value="1"/>
</dbReference>
<dbReference type="SUPFAM" id="SSF82693">
    <property type="entry name" value="Multidrug efflux transporter AcrB pore domain, PN1, PN2, PC1 and PC2 subdomains"/>
    <property type="match status" value="4"/>
</dbReference>
<comment type="subcellular location">
    <subcellularLocation>
        <location evidence="1">Cell inner membrane</location>
        <topology evidence="1">Multi-pass membrane protein</topology>
    </subcellularLocation>
    <subcellularLocation>
        <location evidence="10">Cell membrane</location>
        <topology evidence="10">Lipid-anchor</topology>
    </subcellularLocation>
</comment>
<evidence type="ECO:0000256" key="1">
    <source>
        <dbReference type="ARBA" id="ARBA00004429"/>
    </source>
</evidence>
<dbReference type="NCBIfam" id="TIGR00915">
    <property type="entry name" value="2A0602"/>
    <property type="match status" value="1"/>
</dbReference>
<dbReference type="SUPFAM" id="SSF56954">
    <property type="entry name" value="Outer membrane efflux proteins (OEP)"/>
    <property type="match status" value="1"/>
</dbReference>
<feature type="transmembrane region" description="Helical" evidence="12">
    <location>
        <begin position="1000"/>
        <end position="1027"/>
    </location>
</feature>
<feature type="coiled-coil region" evidence="11">
    <location>
        <begin position="1255"/>
        <end position="1282"/>
    </location>
</feature>
<dbReference type="Gene3D" id="2.20.200.10">
    <property type="entry name" value="Outer membrane efflux proteins (OEP)"/>
    <property type="match status" value="1"/>
</dbReference>
<keyword evidence="6" id="KW-0997">Cell inner membrane</keyword>
<evidence type="ECO:0000256" key="9">
    <source>
        <dbReference type="ARBA" id="ARBA00023136"/>
    </source>
</evidence>
<name>A0A1M7NQA7_XYLRU</name>
<dbReference type="PANTHER" id="PTHR32063:SF9">
    <property type="entry name" value="SIMILAR TO MULTIDRUG RESISTANCE PROTEIN MEXB"/>
    <property type="match status" value="1"/>
</dbReference>
<dbReference type="InterPro" id="IPR010131">
    <property type="entry name" value="MdtP/NodT-like"/>
</dbReference>
<dbReference type="PRINTS" id="PR00702">
    <property type="entry name" value="ACRIFLAVINRP"/>
</dbReference>
<dbReference type="SUPFAM" id="SSF82866">
    <property type="entry name" value="Multidrug efflux transporter AcrB transmembrane domain"/>
    <property type="match status" value="2"/>
</dbReference>
<dbReference type="GO" id="GO:0042910">
    <property type="term" value="F:xenobiotic transmembrane transporter activity"/>
    <property type="evidence" value="ECO:0007669"/>
    <property type="project" value="TreeGrafter"/>
</dbReference>
<keyword evidence="10" id="KW-0564">Palmitate</keyword>
<dbReference type="Gene3D" id="3.30.2090.10">
    <property type="entry name" value="Multidrug efflux transporter AcrB TolC docking domain, DN and DC subdomains"/>
    <property type="match status" value="2"/>
</dbReference>
<feature type="transmembrane region" description="Helical" evidence="12">
    <location>
        <begin position="467"/>
        <end position="494"/>
    </location>
</feature>
<accession>A0A1M7NQA7</accession>
<evidence type="ECO:0000256" key="7">
    <source>
        <dbReference type="ARBA" id="ARBA00022692"/>
    </source>
</evidence>
<evidence type="ECO:0000256" key="12">
    <source>
        <dbReference type="SAM" id="Phobius"/>
    </source>
</evidence>
<protein>
    <submittedName>
        <fullName evidence="14">Hydrophobe/amphiphile efflux-1 (HAE1) family protein/efflux transporter, outer membrane factor (OMF) lipoprotein, NodT family</fullName>
    </submittedName>
</protein>
<dbReference type="FunFam" id="3.30.70.1430:FF:000001">
    <property type="entry name" value="Efflux pump membrane transporter"/>
    <property type="match status" value="1"/>
</dbReference>
<dbReference type="PANTHER" id="PTHR32063">
    <property type="match status" value="1"/>
</dbReference>
<evidence type="ECO:0000256" key="8">
    <source>
        <dbReference type="ARBA" id="ARBA00022989"/>
    </source>
</evidence>
<evidence type="ECO:0000313" key="15">
    <source>
        <dbReference type="Proteomes" id="UP000184280"/>
    </source>
</evidence>
<evidence type="ECO:0000256" key="2">
    <source>
        <dbReference type="ARBA" id="ARBA00007613"/>
    </source>
</evidence>
<keyword evidence="9 10" id="KW-0472">Membrane</keyword>
<dbReference type="GO" id="GO:0009636">
    <property type="term" value="P:response to toxic substance"/>
    <property type="evidence" value="ECO:0007669"/>
    <property type="project" value="UniProtKB-ARBA"/>
</dbReference>